<organism evidence="1 2">
    <name type="scientific">Medicago truncatula</name>
    <name type="common">Barrel medic</name>
    <name type="synonym">Medicago tribuloides</name>
    <dbReference type="NCBI Taxonomy" id="3880"/>
    <lineage>
        <taxon>Eukaryota</taxon>
        <taxon>Viridiplantae</taxon>
        <taxon>Streptophyta</taxon>
        <taxon>Embryophyta</taxon>
        <taxon>Tracheophyta</taxon>
        <taxon>Spermatophyta</taxon>
        <taxon>Magnoliopsida</taxon>
        <taxon>eudicotyledons</taxon>
        <taxon>Gunneridae</taxon>
        <taxon>Pentapetalae</taxon>
        <taxon>rosids</taxon>
        <taxon>fabids</taxon>
        <taxon>Fabales</taxon>
        <taxon>Fabaceae</taxon>
        <taxon>Papilionoideae</taxon>
        <taxon>50 kb inversion clade</taxon>
        <taxon>NPAAA clade</taxon>
        <taxon>Hologalegina</taxon>
        <taxon>IRL clade</taxon>
        <taxon>Trifolieae</taxon>
        <taxon>Medicago</taxon>
    </lineage>
</organism>
<evidence type="ECO:0000313" key="2">
    <source>
        <dbReference type="Proteomes" id="UP000265566"/>
    </source>
</evidence>
<evidence type="ECO:0000313" key="1">
    <source>
        <dbReference type="EMBL" id="RHN54228.1"/>
    </source>
</evidence>
<reference evidence="2" key="1">
    <citation type="journal article" date="2018" name="Nat. Plants">
        <title>Whole-genome landscape of Medicago truncatula symbiotic genes.</title>
        <authorList>
            <person name="Pecrix Y."/>
            <person name="Staton S.E."/>
            <person name="Sallet E."/>
            <person name="Lelandais-Briere C."/>
            <person name="Moreau S."/>
            <person name="Carrere S."/>
            <person name="Blein T."/>
            <person name="Jardinaud M.F."/>
            <person name="Latrasse D."/>
            <person name="Zouine M."/>
            <person name="Zahm M."/>
            <person name="Kreplak J."/>
            <person name="Mayjonade B."/>
            <person name="Satge C."/>
            <person name="Perez M."/>
            <person name="Cauet S."/>
            <person name="Marande W."/>
            <person name="Chantry-Darmon C."/>
            <person name="Lopez-Roques C."/>
            <person name="Bouchez O."/>
            <person name="Berard A."/>
            <person name="Debelle F."/>
            <person name="Munos S."/>
            <person name="Bendahmane A."/>
            <person name="Berges H."/>
            <person name="Niebel A."/>
            <person name="Buitink J."/>
            <person name="Frugier F."/>
            <person name="Benhamed M."/>
            <person name="Crespi M."/>
            <person name="Gouzy J."/>
            <person name="Gamas P."/>
        </authorList>
    </citation>
    <scope>NUCLEOTIDE SEQUENCE [LARGE SCALE GENOMIC DNA]</scope>
    <source>
        <strain evidence="2">cv. Jemalong A17</strain>
    </source>
</reference>
<proteinExistence type="predicted"/>
<name>A0A396HNS3_MEDTR</name>
<dbReference type="Gramene" id="rna29228">
    <property type="protein sequence ID" value="RHN54228.1"/>
    <property type="gene ID" value="gene29228"/>
</dbReference>
<dbReference type="AlphaFoldDB" id="A0A396HNS3"/>
<sequence>MAVMQSVEGATIDDGFVGVGRRESGNHHRIIVNRHSCQCKILSQSKQEYKQGGLV</sequence>
<dbReference type="EMBL" id="PSQE01000005">
    <property type="protein sequence ID" value="RHN54228.1"/>
    <property type="molecule type" value="Genomic_DNA"/>
</dbReference>
<accession>A0A396HNS3</accession>
<dbReference type="Proteomes" id="UP000265566">
    <property type="component" value="Chromosome 5"/>
</dbReference>
<gene>
    <name evidence="1" type="ORF">MtrunA17_Chr5g0404421</name>
</gene>
<comment type="caution">
    <text evidence="1">The sequence shown here is derived from an EMBL/GenBank/DDBJ whole genome shotgun (WGS) entry which is preliminary data.</text>
</comment>
<protein>
    <submittedName>
        <fullName evidence="1">Uncharacterized protein</fullName>
    </submittedName>
</protein>